<gene>
    <name evidence="2" type="ORF">SBAD_LOCUS12725</name>
</gene>
<evidence type="ECO:0000313" key="3">
    <source>
        <dbReference type="Proteomes" id="UP000270296"/>
    </source>
</evidence>
<dbReference type="EMBL" id="UZAM01018613">
    <property type="protein sequence ID" value="VDP51285.1"/>
    <property type="molecule type" value="Genomic_DNA"/>
</dbReference>
<dbReference type="WBParaSite" id="SBAD_0001313501-mRNA-1">
    <property type="protein sequence ID" value="SBAD_0001313501-mRNA-1"/>
    <property type="gene ID" value="SBAD_0001313501"/>
</dbReference>
<dbReference type="OrthoDB" id="301415at2759"/>
<feature type="compositionally biased region" description="Acidic residues" evidence="1">
    <location>
        <begin position="1"/>
        <end position="18"/>
    </location>
</feature>
<dbReference type="Proteomes" id="UP000270296">
    <property type="component" value="Unassembled WGS sequence"/>
</dbReference>
<evidence type="ECO:0000313" key="2">
    <source>
        <dbReference type="EMBL" id="VDP51285.1"/>
    </source>
</evidence>
<evidence type="ECO:0000256" key="1">
    <source>
        <dbReference type="SAM" id="MobiDB-lite"/>
    </source>
</evidence>
<organism evidence="4">
    <name type="scientific">Soboliphyme baturini</name>
    <dbReference type="NCBI Taxonomy" id="241478"/>
    <lineage>
        <taxon>Eukaryota</taxon>
        <taxon>Metazoa</taxon>
        <taxon>Ecdysozoa</taxon>
        <taxon>Nematoda</taxon>
        <taxon>Enoplea</taxon>
        <taxon>Dorylaimia</taxon>
        <taxon>Dioctophymatida</taxon>
        <taxon>Dioctophymatoidea</taxon>
        <taxon>Soboliphymatidae</taxon>
        <taxon>Soboliphyme</taxon>
    </lineage>
</organism>
<protein>
    <submittedName>
        <fullName evidence="4">BUB1 N-terminal domain-containing protein</fullName>
    </submittedName>
</protein>
<accession>A0A183JA27</accession>
<sequence length="155" mass="17975">MSPTEFQEEGVSDTDNTENGDSHSTPEEERVPFVPPARRRFDTELDSSVCLEADEDEKFWKEARKLRRSTCCAEEIQRIFEEKRFSILGQVHLDLCRYHELGRFVDEGQKYDRAAAWFHLEVAAKCTVIEAVVTMAKIFLNIPRELLQDFTVDVS</sequence>
<keyword evidence="3" id="KW-1185">Reference proteome</keyword>
<feature type="compositionally biased region" description="Basic and acidic residues" evidence="1">
    <location>
        <begin position="20"/>
        <end position="31"/>
    </location>
</feature>
<reference evidence="2 3" key="2">
    <citation type="submission" date="2018-11" db="EMBL/GenBank/DDBJ databases">
        <authorList>
            <consortium name="Pathogen Informatics"/>
        </authorList>
    </citation>
    <scope>NUCLEOTIDE SEQUENCE [LARGE SCALE GENOMIC DNA]</scope>
</reference>
<name>A0A183JA27_9BILA</name>
<feature type="region of interest" description="Disordered" evidence="1">
    <location>
        <begin position="1"/>
        <end position="39"/>
    </location>
</feature>
<dbReference type="AlphaFoldDB" id="A0A183JA27"/>
<proteinExistence type="predicted"/>
<reference evidence="4" key="1">
    <citation type="submission" date="2016-06" db="UniProtKB">
        <authorList>
            <consortium name="WormBaseParasite"/>
        </authorList>
    </citation>
    <scope>IDENTIFICATION</scope>
</reference>
<evidence type="ECO:0000313" key="4">
    <source>
        <dbReference type="WBParaSite" id="SBAD_0001313501-mRNA-1"/>
    </source>
</evidence>